<keyword evidence="3" id="KW-0378">Hydrolase</keyword>
<dbReference type="Proteomes" id="UP000013827">
    <property type="component" value="Unassembled WGS sequence"/>
</dbReference>
<dbReference type="KEGG" id="ehx:EMIHUDRAFT_418728"/>
<evidence type="ECO:0000256" key="2">
    <source>
        <dbReference type="ARBA" id="ARBA00022741"/>
    </source>
</evidence>
<dbReference type="PaxDb" id="2903-EOD26199"/>
<dbReference type="InterPro" id="IPR014001">
    <property type="entry name" value="Helicase_ATP-bd"/>
</dbReference>
<dbReference type="PROSITE" id="PS51192">
    <property type="entry name" value="HELICASE_ATP_BIND_1"/>
    <property type="match status" value="1"/>
</dbReference>
<feature type="domain" description="Helicase ATP-binding" evidence="8">
    <location>
        <begin position="101"/>
        <end position="285"/>
    </location>
</feature>
<dbReference type="EC" id="3.6.4.13" evidence="1"/>
<dbReference type="GeneID" id="17271783"/>
<evidence type="ECO:0000259" key="8">
    <source>
        <dbReference type="PROSITE" id="PS51192"/>
    </source>
</evidence>
<evidence type="ECO:0000259" key="9">
    <source>
        <dbReference type="PROSITE" id="PS51194"/>
    </source>
</evidence>
<reference evidence="12" key="1">
    <citation type="journal article" date="2013" name="Nature">
        <title>Pan genome of the phytoplankton Emiliania underpins its global distribution.</title>
        <authorList>
            <person name="Read B.A."/>
            <person name="Kegel J."/>
            <person name="Klute M.J."/>
            <person name="Kuo A."/>
            <person name="Lefebvre S.C."/>
            <person name="Maumus F."/>
            <person name="Mayer C."/>
            <person name="Miller J."/>
            <person name="Monier A."/>
            <person name="Salamov A."/>
            <person name="Young J."/>
            <person name="Aguilar M."/>
            <person name="Claverie J.M."/>
            <person name="Frickenhaus S."/>
            <person name="Gonzalez K."/>
            <person name="Herman E.K."/>
            <person name="Lin Y.C."/>
            <person name="Napier J."/>
            <person name="Ogata H."/>
            <person name="Sarno A.F."/>
            <person name="Shmutz J."/>
            <person name="Schroeder D."/>
            <person name="de Vargas C."/>
            <person name="Verret F."/>
            <person name="von Dassow P."/>
            <person name="Valentin K."/>
            <person name="Van de Peer Y."/>
            <person name="Wheeler G."/>
            <person name="Dacks J.B."/>
            <person name="Delwiche C.F."/>
            <person name="Dyhrman S.T."/>
            <person name="Glockner G."/>
            <person name="John U."/>
            <person name="Richards T."/>
            <person name="Worden A.Z."/>
            <person name="Zhang X."/>
            <person name="Grigoriev I.V."/>
            <person name="Allen A.E."/>
            <person name="Bidle K."/>
            <person name="Borodovsky M."/>
            <person name="Bowler C."/>
            <person name="Brownlee C."/>
            <person name="Cock J.M."/>
            <person name="Elias M."/>
            <person name="Gladyshev V.N."/>
            <person name="Groth M."/>
            <person name="Guda C."/>
            <person name="Hadaegh A."/>
            <person name="Iglesias-Rodriguez M.D."/>
            <person name="Jenkins J."/>
            <person name="Jones B.M."/>
            <person name="Lawson T."/>
            <person name="Leese F."/>
            <person name="Lindquist E."/>
            <person name="Lobanov A."/>
            <person name="Lomsadze A."/>
            <person name="Malik S.B."/>
            <person name="Marsh M.E."/>
            <person name="Mackinder L."/>
            <person name="Mock T."/>
            <person name="Mueller-Roeber B."/>
            <person name="Pagarete A."/>
            <person name="Parker M."/>
            <person name="Probert I."/>
            <person name="Quesneville H."/>
            <person name="Raines C."/>
            <person name="Rensing S.A."/>
            <person name="Riano-Pachon D.M."/>
            <person name="Richier S."/>
            <person name="Rokitta S."/>
            <person name="Shiraiwa Y."/>
            <person name="Soanes D.M."/>
            <person name="van der Giezen M."/>
            <person name="Wahlund T.M."/>
            <person name="Williams B."/>
            <person name="Wilson W."/>
            <person name="Wolfe G."/>
            <person name="Wurch L.L."/>
        </authorList>
    </citation>
    <scope>NUCLEOTIDE SEQUENCE</scope>
</reference>
<dbReference type="PROSITE" id="PS51194">
    <property type="entry name" value="HELICASE_CTER"/>
    <property type="match status" value="1"/>
</dbReference>
<dbReference type="OMA" id="STMPKFE"/>
<keyword evidence="4" id="KW-0347">Helicase</keyword>
<evidence type="ECO:0000313" key="11">
    <source>
        <dbReference type="EnsemblProtists" id="EOD26199"/>
    </source>
</evidence>
<keyword evidence="5" id="KW-0067">ATP-binding</keyword>
<sequence>MAWRLGKSSALHAAAGPSSDTTQQPPLPFVTRDYYLEHPAVAALTEQQVEAERKRLGVVVHGEDVPKPVGSFVQASLPEHVLGTLRAAGYDAPTPIQRQAWPIAMSGRDVVGLAETGSGKTLAYLLPALVHASAQPPLKEGEGPLCLVLAPTRELACQIESEAARFGAPCGVRTAAVYGGVPKAEQVALLRKAPELLVATPGRLNELLSKKKTELTRCALLALDEARRRYSREAAEIQPRLGFEPQISAILGHMRHDRQSLLFSATWPAEVQTKVLSFLSDQGRPFLFLSLGRANTSIEQRVLLCDDAGKMEAPLTLLEEDDTVVDGSRLLLFTSSKRRCDELTKELRLDGWPALALHGDKPQEERDWVLQQFRSAEHPLLVATDVAQRGLDVKGERRPRYFETQRVAAVINVDCPETSEAYVHRIGRTGRAGEVGRAYTLVTPADARMCDDLVQVLRDAKQEVPPELLRLAAEGRVARYKRYKYS</sequence>
<dbReference type="GO" id="GO:0003676">
    <property type="term" value="F:nucleic acid binding"/>
    <property type="evidence" value="ECO:0007669"/>
    <property type="project" value="InterPro"/>
</dbReference>
<evidence type="ECO:0000256" key="5">
    <source>
        <dbReference type="ARBA" id="ARBA00022840"/>
    </source>
</evidence>
<protein>
    <recommendedName>
        <fullName evidence="1">RNA helicase</fullName>
        <ecNumber evidence="1">3.6.4.13</ecNumber>
    </recommendedName>
</protein>
<keyword evidence="2" id="KW-0547">Nucleotide-binding</keyword>
<dbReference type="GO" id="GO:0005524">
    <property type="term" value="F:ATP binding"/>
    <property type="evidence" value="ECO:0007669"/>
    <property type="project" value="UniProtKB-KW"/>
</dbReference>
<dbReference type="InterPro" id="IPR001650">
    <property type="entry name" value="Helicase_C-like"/>
</dbReference>
<dbReference type="EnsemblProtists" id="EOD26199">
    <property type="protein sequence ID" value="EOD26199"/>
    <property type="gene ID" value="EMIHUDRAFT_418728"/>
</dbReference>
<dbReference type="Gene3D" id="3.40.50.300">
    <property type="entry name" value="P-loop containing nucleotide triphosphate hydrolases"/>
    <property type="match status" value="2"/>
</dbReference>
<organism evidence="11 12">
    <name type="scientific">Emiliania huxleyi (strain CCMP1516)</name>
    <dbReference type="NCBI Taxonomy" id="280463"/>
    <lineage>
        <taxon>Eukaryota</taxon>
        <taxon>Haptista</taxon>
        <taxon>Haptophyta</taxon>
        <taxon>Prymnesiophyceae</taxon>
        <taxon>Isochrysidales</taxon>
        <taxon>Noelaerhabdaceae</taxon>
        <taxon>Emiliania</taxon>
    </lineage>
</organism>
<evidence type="ECO:0000256" key="7">
    <source>
        <dbReference type="SAM" id="MobiDB-lite"/>
    </source>
</evidence>
<dbReference type="SMART" id="SM00490">
    <property type="entry name" value="HELICc"/>
    <property type="match status" value="1"/>
</dbReference>
<feature type="region of interest" description="Disordered" evidence="7">
    <location>
        <begin position="1"/>
        <end position="27"/>
    </location>
</feature>
<proteinExistence type="predicted"/>
<name>A0A0D3JRR4_EMIH1</name>
<dbReference type="CDD" id="cd18787">
    <property type="entry name" value="SF2_C_DEAD"/>
    <property type="match status" value="1"/>
</dbReference>
<dbReference type="Pfam" id="PF00270">
    <property type="entry name" value="DEAD"/>
    <property type="match status" value="1"/>
</dbReference>
<accession>A0A0D3JRR4</accession>
<dbReference type="AlphaFoldDB" id="A0A0D3JRR4"/>
<feature type="domain" description="DEAD-box RNA helicase Q" evidence="10">
    <location>
        <begin position="70"/>
        <end position="98"/>
    </location>
</feature>
<dbReference type="Pfam" id="PF00271">
    <property type="entry name" value="Helicase_C"/>
    <property type="match status" value="1"/>
</dbReference>
<dbReference type="PROSITE" id="PS51195">
    <property type="entry name" value="Q_MOTIF"/>
    <property type="match status" value="1"/>
</dbReference>
<dbReference type="InterPro" id="IPR027417">
    <property type="entry name" value="P-loop_NTPase"/>
</dbReference>
<reference evidence="11" key="2">
    <citation type="submission" date="2024-10" db="UniProtKB">
        <authorList>
            <consortium name="EnsemblProtists"/>
        </authorList>
    </citation>
    <scope>IDENTIFICATION</scope>
</reference>
<dbReference type="STRING" id="2903.R1EZ96"/>
<feature type="short sequence motif" description="Q motif" evidence="6">
    <location>
        <begin position="70"/>
        <end position="98"/>
    </location>
</feature>
<dbReference type="GO" id="GO:0016787">
    <property type="term" value="F:hydrolase activity"/>
    <property type="evidence" value="ECO:0007669"/>
    <property type="project" value="UniProtKB-KW"/>
</dbReference>
<dbReference type="SMART" id="SM00487">
    <property type="entry name" value="DEXDc"/>
    <property type="match status" value="1"/>
</dbReference>
<dbReference type="eggNOG" id="KOG0331">
    <property type="taxonomic scope" value="Eukaryota"/>
</dbReference>
<dbReference type="RefSeq" id="XP_005778628.1">
    <property type="nucleotide sequence ID" value="XM_005778571.1"/>
</dbReference>
<evidence type="ECO:0000256" key="6">
    <source>
        <dbReference type="PROSITE-ProRule" id="PRU00552"/>
    </source>
</evidence>
<dbReference type="InterPro" id="IPR011545">
    <property type="entry name" value="DEAD/DEAH_box_helicase_dom"/>
</dbReference>
<feature type="domain" description="Helicase C-terminal" evidence="9">
    <location>
        <begin position="310"/>
        <end position="472"/>
    </location>
</feature>
<dbReference type="GO" id="GO:0003724">
    <property type="term" value="F:RNA helicase activity"/>
    <property type="evidence" value="ECO:0007669"/>
    <property type="project" value="UniProtKB-EC"/>
</dbReference>
<dbReference type="HOGENOM" id="CLU_003041_16_9_1"/>
<evidence type="ECO:0000256" key="1">
    <source>
        <dbReference type="ARBA" id="ARBA00012552"/>
    </source>
</evidence>
<dbReference type="InterPro" id="IPR014014">
    <property type="entry name" value="RNA_helicase_DEAD_Q_motif"/>
</dbReference>
<dbReference type="SUPFAM" id="SSF52540">
    <property type="entry name" value="P-loop containing nucleoside triphosphate hydrolases"/>
    <property type="match status" value="2"/>
</dbReference>
<evidence type="ECO:0000313" key="12">
    <source>
        <dbReference type="Proteomes" id="UP000013827"/>
    </source>
</evidence>
<evidence type="ECO:0000259" key="10">
    <source>
        <dbReference type="PROSITE" id="PS51195"/>
    </source>
</evidence>
<evidence type="ECO:0000256" key="4">
    <source>
        <dbReference type="ARBA" id="ARBA00022806"/>
    </source>
</evidence>
<evidence type="ECO:0000256" key="3">
    <source>
        <dbReference type="ARBA" id="ARBA00022801"/>
    </source>
</evidence>
<dbReference type="PANTHER" id="PTHR47958">
    <property type="entry name" value="ATP-DEPENDENT RNA HELICASE DBP3"/>
    <property type="match status" value="1"/>
</dbReference>
<keyword evidence="12" id="KW-1185">Reference proteome</keyword>